<evidence type="ECO:0000313" key="2">
    <source>
        <dbReference type="EMBL" id="JAI08064.1"/>
    </source>
</evidence>
<protein>
    <submittedName>
        <fullName evidence="2">Uncharacterized protein</fullName>
    </submittedName>
</protein>
<keyword evidence="1" id="KW-0472">Membrane</keyword>
<name>A0A0E9Y226_ANGAN</name>
<keyword evidence="1" id="KW-0812">Transmembrane</keyword>
<keyword evidence="1" id="KW-1133">Transmembrane helix</keyword>
<accession>A0A0E9Y226</accession>
<reference evidence="2" key="2">
    <citation type="journal article" date="2015" name="Fish Shellfish Immunol.">
        <title>Early steps in the European eel (Anguilla anguilla)-Vibrio vulnificus interaction in the gills: Role of the RtxA13 toxin.</title>
        <authorList>
            <person name="Callol A."/>
            <person name="Pajuelo D."/>
            <person name="Ebbesson L."/>
            <person name="Teles M."/>
            <person name="MacKenzie S."/>
            <person name="Amaro C."/>
        </authorList>
    </citation>
    <scope>NUCLEOTIDE SEQUENCE</scope>
</reference>
<evidence type="ECO:0000256" key="1">
    <source>
        <dbReference type="SAM" id="Phobius"/>
    </source>
</evidence>
<proteinExistence type="predicted"/>
<feature type="transmembrane region" description="Helical" evidence="1">
    <location>
        <begin position="7"/>
        <end position="27"/>
    </location>
</feature>
<dbReference type="PROSITE" id="PS51257">
    <property type="entry name" value="PROKAR_LIPOPROTEIN"/>
    <property type="match status" value="1"/>
</dbReference>
<sequence>MESRPHSLSPSVLGFACTLITFTVTILL</sequence>
<reference evidence="2" key="1">
    <citation type="submission" date="2014-11" db="EMBL/GenBank/DDBJ databases">
        <authorList>
            <person name="Amaro Gonzalez C."/>
        </authorList>
    </citation>
    <scope>NUCLEOTIDE SEQUENCE</scope>
</reference>
<dbReference type="EMBL" id="GBXM01000514">
    <property type="protein sequence ID" value="JAI08064.1"/>
    <property type="molecule type" value="Transcribed_RNA"/>
</dbReference>
<organism evidence="2">
    <name type="scientific">Anguilla anguilla</name>
    <name type="common">European freshwater eel</name>
    <name type="synonym">Muraena anguilla</name>
    <dbReference type="NCBI Taxonomy" id="7936"/>
    <lineage>
        <taxon>Eukaryota</taxon>
        <taxon>Metazoa</taxon>
        <taxon>Chordata</taxon>
        <taxon>Craniata</taxon>
        <taxon>Vertebrata</taxon>
        <taxon>Euteleostomi</taxon>
        <taxon>Actinopterygii</taxon>
        <taxon>Neopterygii</taxon>
        <taxon>Teleostei</taxon>
        <taxon>Anguilliformes</taxon>
        <taxon>Anguillidae</taxon>
        <taxon>Anguilla</taxon>
    </lineage>
</organism>
<dbReference type="AlphaFoldDB" id="A0A0E9Y226"/>